<dbReference type="OrthoDB" id="7206814at2"/>
<reference evidence="1 2" key="1">
    <citation type="submission" date="2016-10" db="EMBL/GenBank/DDBJ databases">
        <authorList>
            <person name="de Groot N.N."/>
        </authorList>
    </citation>
    <scope>NUCLEOTIDE SEQUENCE [LARGE SCALE GENOMIC DNA]</scope>
    <source>
        <strain evidence="1 2">DSM 15345</strain>
    </source>
</reference>
<keyword evidence="2" id="KW-1185">Reference proteome</keyword>
<dbReference type="Pfam" id="PF11836">
    <property type="entry name" value="Phage_TAC_11"/>
    <property type="match status" value="1"/>
</dbReference>
<protein>
    <submittedName>
        <fullName evidence="1">Phage tail tube protein, GTA-gp10</fullName>
    </submittedName>
</protein>
<proteinExistence type="predicted"/>
<name>A0A1H3ZGU0_9RHOB</name>
<organism evidence="1 2">
    <name type="scientific">Rubrimonas cliftonensis</name>
    <dbReference type="NCBI Taxonomy" id="89524"/>
    <lineage>
        <taxon>Bacteria</taxon>
        <taxon>Pseudomonadati</taxon>
        <taxon>Pseudomonadota</taxon>
        <taxon>Alphaproteobacteria</taxon>
        <taxon>Rhodobacterales</taxon>
        <taxon>Paracoccaceae</taxon>
        <taxon>Rubrimonas</taxon>
    </lineage>
</organism>
<dbReference type="RefSeq" id="WP_093251442.1">
    <property type="nucleotide sequence ID" value="NZ_FNQM01000003.1"/>
</dbReference>
<dbReference type="InterPro" id="IPR021791">
    <property type="entry name" value="Phage_TAC_11"/>
</dbReference>
<gene>
    <name evidence="1" type="ORF">SAMN05444370_103537</name>
</gene>
<evidence type="ECO:0000313" key="1">
    <source>
        <dbReference type="EMBL" id="SEA22999.1"/>
    </source>
</evidence>
<accession>A0A1H3ZGU0</accession>
<dbReference type="AlphaFoldDB" id="A0A1H3ZGU0"/>
<evidence type="ECO:0000313" key="2">
    <source>
        <dbReference type="Proteomes" id="UP000198703"/>
    </source>
</evidence>
<dbReference type="STRING" id="89524.SAMN05444370_103537"/>
<dbReference type="Proteomes" id="UP000198703">
    <property type="component" value="Unassembled WGS sequence"/>
</dbReference>
<dbReference type="EMBL" id="FNQM01000003">
    <property type="protein sequence ID" value="SEA22999.1"/>
    <property type="molecule type" value="Genomic_DNA"/>
</dbReference>
<sequence>MANPIRGEASVSVDGRARTLRLTLGALAELEAGLGAEGLVDLVDRLERGGMRARDAIAVLTAGLRGAGEPVNAEDVASMRFDGGPAAAARAALALLAATFSEAHA</sequence>